<dbReference type="EMBL" id="PIPJ01000019">
    <property type="protein sequence ID" value="RUO18056.1"/>
    <property type="molecule type" value="Genomic_DNA"/>
</dbReference>
<evidence type="ECO:0000313" key="2">
    <source>
        <dbReference type="EMBL" id="RUO18056.1"/>
    </source>
</evidence>
<name>A0A432VPM5_9GAMM</name>
<evidence type="ECO:0008006" key="4">
    <source>
        <dbReference type="Google" id="ProtNLM"/>
    </source>
</evidence>
<reference evidence="3" key="1">
    <citation type="journal article" date="2018" name="Front. Microbiol.">
        <title>Genome-Based Analysis Reveals the Taxonomy and Diversity of the Family Idiomarinaceae.</title>
        <authorList>
            <person name="Liu Y."/>
            <person name="Lai Q."/>
            <person name="Shao Z."/>
        </authorList>
    </citation>
    <scope>NUCLEOTIDE SEQUENCE [LARGE SCALE GENOMIC DNA]</scope>
    <source>
        <strain evidence="3">GBPy7</strain>
    </source>
</reference>
<evidence type="ECO:0000256" key="1">
    <source>
        <dbReference type="SAM" id="SignalP"/>
    </source>
</evidence>
<organism evidence="2 3">
    <name type="scientific">Aliidiomarina iranensis</name>
    <dbReference type="NCBI Taxonomy" id="1434071"/>
    <lineage>
        <taxon>Bacteria</taxon>
        <taxon>Pseudomonadati</taxon>
        <taxon>Pseudomonadota</taxon>
        <taxon>Gammaproteobacteria</taxon>
        <taxon>Alteromonadales</taxon>
        <taxon>Idiomarinaceae</taxon>
        <taxon>Aliidiomarina</taxon>
    </lineage>
</organism>
<feature type="chain" id="PRO_5019389250" description="Lipoprotein" evidence="1">
    <location>
        <begin position="21"/>
        <end position="111"/>
    </location>
</feature>
<accession>A0A432VPM5</accession>
<dbReference type="Proteomes" id="UP000288395">
    <property type="component" value="Unassembled WGS sequence"/>
</dbReference>
<keyword evidence="1" id="KW-0732">Signal</keyword>
<keyword evidence="3" id="KW-1185">Reference proteome</keyword>
<proteinExistence type="predicted"/>
<protein>
    <recommendedName>
        <fullName evidence="4">Lipoprotein</fullName>
    </recommendedName>
</protein>
<comment type="caution">
    <text evidence="2">The sequence shown here is derived from an EMBL/GenBank/DDBJ whole genome shotgun (WGS) entry which is preliminary data.</text>
</comment>
<feature type="signal peptide" evidence="1">
    <location>
        <begin position="1"/>
        <end position="20"/>
    </location>
</feature>
<sequence>MRVIVIILVLTPLLSCTTHRYPTATSKLELWNQACLSSLGPGISRAEAEKVLQSKDVEYSYVEADKTFYALDKEVGNWRVTYQSAIAIQVQLDPSGRKVENCRAETDYDGL</sequence>
<evidence type="ECO:0000313" key="3">
    <source>
        <dbReference type="Proteomes" id="UP000288395"/>
    </source>
</evidence>
<dbReference type="AlphaFoldDB" id="A0A432VPM5"/>
<gene>
    <name evidence="2" type="ORF">CWE08_12005</name>
</gene>